<reference evidence="1 2" key="1">
    <citation type="submission" date="2020-06" db="EMBL/GenBank/DDBJ databases">
        <title>Schlegella sp. ID0723 isolated from air conditioner.</title>
        <authorList>
            <person name="Kim D.Y."/>
            <person name="Kim D.-U."/>
        </authorList>
    </citation>
    <scope>NUCLEOTIDE SEQUENCE [LARGE SCALE GENOMIC DNA]</scope>
    <source>
        <strain evidence="1 2">ID0723</strain>
    </source>
</reference>
<dbReference type="Proteomes" id="UP000529637">
    <property type="component" value="Unassembled WGS sequence"/>
</dbReference>
<dbReference type="EMBL" id="JABWMJ010000002">
    <property type="protein sequence ID" value="NUZ05022.1"/>
    <property type="molecule type" value="Genomic_DNA"/>
</dbReference>
<dbReference type="AlphaFoldDB" id="A0A7Y6NKU6"/>
<gene>
    <name evidence="1" type="ORF">HQN59_04520</name>
</gene>
<accession>A0A7Y6NKU6</accession>
<protein>
    <submittedName>
        <fullName evidence="1">Uncharacterized protein</fullName>
    </submittedName>
</protein>
<evidence type="ECO:0000313" key="1">
    <source>
        <dbReference type="EMBL" id="NUZ05022.1"/>
    </source>
</evidence>
<sequence>MKKSGPEAAGAFEQRLAALRAAHAPQFEIDAAVAVCERLRTARAVCDAVLADSYSESAVLTVLDALSDEVAALQQYAFDADPPPKGFAQ</sequence>
<organism evidence="1 2">
    <name type="scientific">Piscinibacter koreensis</name>
    <dbReference type="NCBI Taxonomy" id="2742824"/>
    <lineage>
        <taxon>Bacteria</taxon>
        <taxon>Pseudomonadati</taxon>
        <taxon>Pseudomonadota</taxon>
        <taxon>Betaproteobacteria</taxon>
        <taxon>Burkholderiales</taxon>
        <taxon>Sphaerotilaceae</taxon>
        <taxon>Piscinibacter</taxon>
    </lineage>
</organism>
<comment type="caution">
    <text evidence="1">The sequence shown here is derived from an EMBL/GenBank/DDBJ whole genome shotgun (WGS) entry which is preliminary data.</text>
</comment>
<name>A0A7Y6NKU6_9BURK</name>
<proteinExistence type="predicted"/>
<keyword evidence="2" id="KW-1185">Reference proteome</keyword>
<evidence type="ECO:0000313" key="2">
    <source>
        <dbReference type="Proteomes" id="UP000529637"/>
    </source>
</evidence>
<dbReference type="RefSeq" id="WP_176066556.1">
    <property type="nucleotide sequence ID" value="NZ_JABWMJ010000002.1"/>
</dbReference>